<dbReference type="Proteomes" id="UP000092460">
    <property type="component" value="Unassembled WGS sequence"/>
</dbReference>
<protein>
    <recommendedName>
        <fullName evidence="1">ABC transporter domain-containing protein</fullName>
    </recommendedName>
</protein>
<dbReference type="AlphaFoldDB" id="A0A1B0ATA0"/>
<dbReference type="SUPFAM" id="SSF52540">
    <property type="entry name" value="P-loop containing nucleoside triphosphate hydrolases"/>
    <property type="match status" value="1"/>
</dbReference>
<dbReference type="STRING" id="67801.A0A1B0ATA0"/>
<dbReference type="EnsemblMetazoa" id="GPPI007790-RA">
    <property type="protein sequence ID" value="GPPI007790-PA"/>
    <property type="gene ID" value="GPPI007790"/>
</dbReference>
<dbReference type="InterPro" id="IPR027417">
    <property type="entry name" value="P-loop_NTPase"/>
</dbReference>
<feature type="domain" description="ABC transporter" evidence="1">
    <location>
        <begin position="11"/>
        <end position="44"/>
    </location>
</feature>
<dbReference type="VEuPathDB" id="VectorBase:GPPI007790"/>
<dbReference type="GO" id="GO:0005524">
    <property type="term" value="F:ATP binding"/>
    <property type="evidence" value="ECO:0007669"/>
    <property type="project" value="InterPro"/>
</dbReference>
<proteinExistence type="predicted"/>
<evidence type="ECO:0000259" key="1">
    <source>
        <dbReference type="Pfam" id="PF00005"/>
    </source>
</evidence>
<reference evidence="3" key="1">
    <citation type="submission" date="2015-01" db="EMBL/GenBank/DDBJ databases">
        <authorList>
            <person name="Aksoy S."/>
            <person name="Warren W."/>
            <person name="Wilson R.K."/>
        </authorList>
    </citation>
    <scope>NUCLEOTIDE SEQUENCE [LARGE SCALE GENOMIC DNA]</scope>
    <source>
        <strain evidence="3">IAEA</strain>
    </source>
</reference>
<dbReference type="PANTHER" id="PTHR43394:SF1">
    <property type="entry name" value="ATP-BINDING CASSETTE SUB-FAMILY B MEMBER 10, MITOCHONDRIAL"/>
    <property type="match status" value="1"/>
</dbReference>
<accession>A0A1B0ATA0</accession>
<name>A0A1B0ATA0_9MUSC</name>
<dbReference type="InterPro" id="IPR003439">
    <property type="entry name" value="ABC_transporter-like_ATP-bd"/>
</dbReference>
<dbReference type="Gene3D" id="3.40.50.300">
    <property type="entry name" value="P-loop containing nucleotide triphosphate hydrolases"/>
    <property type="match status" value="1"/>
</dbReference>
<dbReference type="GO" id="GO:0016887">
    <property type="term" value="F:ATP hydrolysis activity"/>
    <property type="evidence" value="ECO:0007669"/>
    <property type="project" value="InterPro"/>
</dbReference>
<organism evidence="2 3">
    <name type="scientific">Glossina palpalis gambiensis</name>
    <dbReference type="NCBI Taxonomy" id="67801"/>
    <lineage>
        <taxon>Eukaryota</taxon>
        <taxon>Metazoa</taxon>
        <taxon>Ecdysozoa</taxon>
        <taxon>Arthropoda</taxon>
        <taxon>Hexapoda</taxon>
        <taxon>Insecta</taxon>
        <taxon>Pterygota</taxon>
        <taxon>Neoptera</taxon>
        <taxon>Endopterygota</taxon>
        <taxon>Diptera</taxon>
        <taxon>Brachycera</taxon>
        <taxon>Muscomorpha</taxon>
        <taxon>Hippoboscoidea</taxon>
        <taxon>Glossinidae</taxon>
        <taxon>Glossina</taxon>
    </lineage>
</organism>
<evidence type="ECO:0000313" key="3">
    <source>
        <dbReference type="Proteomes" id="UP000092460"/>
    </source>
</evidence>
<evidence type="ECO:0000313" key="2">
    <source>
        <dbReference type="EnsemblMetazoa" id="GPPI007790-PA"/>
    </source>
</evidence>
<dbReference type="GO" id="GO:0015421">
    <property type="term" value="F:ABC-type oligopeptide transporter activity"/>
    <property type="evidence" value="ECO:0007669"/>
    <property type="project" value="TreeGrafter"/>
</dbReference>
<dbReference type="Pfam" id="PF00005">
    <property type="entry name" value="ABC_tran"/>
    <property type="match status" value="1"/>
</dbReference>
<dbReference type="EMBL" id="JXJN01003211">
    <property type="status" value="NOT_ANNOTATED_CDS"/>
    <property type="molecule type" value="Genomic_DNA"/>
</dbReference>
<sequence length="76" mass="8296">MPQGLDSELIDSGIKLSLGHRQLLCLARAILKRSMCLVLDEATSYLDISTERILLAAAHKAFAGRTIIAIAVRKHP</sequence>
<dbReference type="PANTHER" id="PTHR43394">
    <property type="entry name" value="ATP-DEPENDENT PERMEASE MDL1, MITOCHONDRIAL"/>
    <property type="match status" value="1"/>
</dbReference>
<keyword evidence="3" id="KW-1185">Reference proteome</keyword>
<dbReference type="InterPro" id="IPR039421">
    <property type="entry name" value="Type_1_exporter"/>
</dbReference>
<reference evidence="2" key="2">
    <citation type="submission" date="2020-05" db="UniProtKB">
        <authorList>
            <consortium name="EnsemblMetazoa"/>
        </authorList>
    </citation>
    <scope>IDENTIFICATION</scope>
    <source>
        <strain evidence="2">IAEA</strain>
    </source>
</reference>